<feature type="region of interest" description="Disordered" evidence="1">
    <location>
        <begin position="49"/>
        <end position="69"/>
    </location>
</feature>
<organism evidence="2 3">
    <name type="scientific">Symbiodinium natans</name>
    <dbReference type="NCBI Taxonomy" id="878477"/>
    <lineage>
        <taxon>Eukaryota</taxon>
        <taxon>Sar</taxon>
        <taxon>Alveolata</taxon>
        <taxon>Dinophyceae</taxon>
        <taxon>Suessiales</taxon>
        <taxon>Symbiodiniaceae</taxon>
        <taxon>Symbiodinium</taxon>
    </lineage>
</organism>
<evidence type="ECO:0000313" key="3">
    <source>
        <dbReference type="Proteomes" id="UP000604046"/>
    </source>
</evidence>
<sequence length="120" mass="13328">MVRRASVLHRMLPLSAPRFHMAWFAHAGFHEHHGMLNATLRHRLKAVPLSTTAARSRPRAKRLPVGSKVSVEQARASSNFVLNNQPRLASRHGLQQAELTNSSRSRDDIGSLKADFSATS</sequence>
<keyword evidence="3" id="KW-1185">Reference proteome</keyword>
<reference evidence="2" key="1">
    <citation type="submission" date="2021-02" db="EMBL/GenBank/DDBJ databases">
        <authorList>
            <person name="Dougan E. K."/>
            <person name="Rhodes N."/>
            <person name="Thang M."/>
            <person name="Chan C."/>
        </authorList>
    </citation>
    <scope>NUCLEOTIDE SEQUENCE</scope>
</reference>
<dbReference type="Proteomes" id="UP000604046">
    <property type="component" value="Unassembled WGS sequence"/>
</dbReference>
<evidence type="ECO:0000256" key="1">
    <source>
        <dbReference type="SAM" id="MobiDB-lite"/>
    </source>
</evidence>
<name>A0A812UCU9_9DINO</name>
<proteinExistence type="predicted"/>
<protein>
    <submittedName>
        <fullName evidence="2">Uncharacterized protein</fullName>
    </submittedName>
</protein>
<feature type="region of interest" description="Disordered" evidence="1">
    <location>
        <begin position="82"/>
        <end position="120"/>
    </location>
</feature>
<comment type="caution">
    <text evidence="2">The sequence shown here is derived from an EMBL/GenBank/DDBJ whole genome shotgun (WGS) entry which is preliminary data.</text>
</comment>
<accession>A0A812UCU9</accession>
<dbReference type="EMBL" id="CAJNDS010002715">
    <property type="protein sequence ID" value="CAE7571492.1"/>
    <property type="molecule type" value="Genomic_DNA"/>
</dbReference>
<gene>
    <name evidence="2" type="ORF">SNAT2548_LOCUS32555</name>
</gene>
<dbReference type="AlphaFoldDB" id="A0A812UCU9"/>
<evidence type="ECO:0000313" key="2">
    <source>
        <dbReference type="EMBL" id="CAE7571492.1"/>
    </source>
</evidence>